<organism evidence="3 4">
    <name type="scientific">Alsobacter metallidurans</name>
    <dbReference type="NCBI Taxonomy" id="340221"/>
    <lineage>
        <taxon>Bacteria</taxon>
        <taxon>Pseudomonadati</taxon>
        <taxon>Pseudomonadota</taxon>
        <taxon>Alphaproteobacteria</taxon>
        <taxon>Hyphomicrobiales</taxon>
        <taxon>Alsobacteraceae</taxon>
        <taxon>Alsobacter</taxon>
    </lineage>
</organism>
<dbReference type="PROSITE" id="PS51318">
    <property type="entry name" value="TAT"/>
    <property type="match status" value="1"/>
</dbReference>
<evidence type="ECO:0000313" key="4">
    <source>
        <dbReference type="Proteomes" id="UP000603912"/>
    </source>
</evidence>
<dbReference type="RefSeq" id="WP_188519788.1">
    <property type="nucleotide sequence ID" value="NZ_BMES01000003.1"/>
</dbReference>
<dbReference type="Gene3D" id="3.40.30.10">
    <property type="entry name" value="Glutaredoxin"/>
    <property type="match status" value="1"/>
</dbReference>
<dbReference type="InterPro" id="IPR017937">
    <property type="entry name" value="Thioredoxin_CS"/>
</dbReference>
<gene>
    <name evidence="3" type="primary">tlpA</name>
    <name evidence="3" type="ORF">GCM10007036_42100</name>
</gene>
<reference evidence="3" key="1">
    <citation type="journal article" date="2014" name="Int. J. Syst. Evol. Microbiol.">
        <title>Complete genome sequence of Corynebacterium casei LMG S-19264T (=DSM 44701T), isolated from a smear-ripened cheese.</title>
        <authorList>
            <consortium name="US DOE Joint Genome Institute (JGI-PGF)"/>
            <person name="Walter F."/>
            <person name="Albersmeier A."/>
            <person name="Kalinowski J."/>
            <person name="Ruckert C."/>
        </authorList>
    </citation>
    <scope>NUCLEOTIDE SEQUENCE</scope>
    <source>
        <strain evidence="3">CGMCC 1.12214</strain>
    </source>
</reference>
<name>A0A917I9X4_9HYPH</name>
<keyword evidence="4" id="KW-1185">Reference proteome</keyword>
<comment type="caution">
    <text evidence="3">The sequence shown here is derived from an EMBL/GenBank/DDBJ whole genome shotgun (WGS) entry which is preliminary data.</text>
</comment>
<evidence type="ECO:0000256" key="1">
    <source>
        <dbReference type="ARBA" id="ARBA00023284"/>
    </source>
</evidence>
<dbReference type="PANTHER" id="PTHR42852:SF17">
    <property type="entry name" value="THIOREDOXIN-LIKE PROTEIN HI_1115"/>
    <property type="match status" value="1"/>
</dbReference>
<dbReference type="SUPFAM" id="SSF52833">
    <property type="entry name" value="Thioredoxin-like"/>
    <property type="match status" value="1"/>
</dbReference>
<dbReference type="GO" id="GO:0015036">
    <property type="term" value="F:disulfide oxidoreductase activity"/>
    <property type="evidence" value="ECO:0007669"/>
    <property type="project" value="UniProtKB-ARBA"/>
</dbReference>
<dbReference type="InterPro" id="IPR000866">
    <property type="entry name" value="AhpC/TSA"/>
</dbReference>
<dbReference type="InterPro" id="IPR013766">
    <property type="entry name" value="Thioredoxin_domain"/>
</dbReference>
<dbReference type="CDD" id="cd02966">
    <property type="entry name" value="TlpA_like_family"/>
    <property type="match status" value="1"/>
</dbReference>
<dbReference type="Pfam" id="PF00578">
    <property type="entry name" value="AhpC-TSA"/>
    <property type="match status" value="1"/>
</dbReference>
<dbReference type="GO" id="GO:0016209">
    <property type="term" value="F:antioxidant activity"/>
    <property type="evidence" value="ECO:0007669"/>
    <property type="project" value="InterPro"/>
</dbReference>
<dbReference type="InterPro" id="IPR050553">
    <property type="entry name" value="Thioredoxin_ResA/DsbE_sf"/>
</dbReference>
<dbReference type="NCBIfam" id="NF047696">
    <property type="entry name" value="ThlDiSintTplARhiz"/>
    <property type="match status" value="1"/>
</dbReference>
<sequence length="217" mass="22883">MTDQASSTARRRRLPAVAAIAAAAALGLAVLYGTNRGWGNAADADCGPAATVAQAMQPLARGEVAAVQVSKAPKLLPALAFNDAAGKPMTLADLRGKTVLLNLWATWCAPCRHEMPALDALQGRLGGDDFQVVAVNIDTRNLDKPRQWLDENKITRLSYHADPSAKIFQELKSIGKAFGMPTTVIVDRKGCELASLAGPAEWASEDALKLLQAAAGK</sequence>
<feature type="domain" description="Thioredoxin" evidence="2">
    <location>
        <begin position="70"/>
        <end position="216"/>
    </location>
</feature>
<proteinExistence type="predicted"/>
<dbReference type="PROSITE" id="PS00194">
    <property type="entry name" value="THIOREDOXIN_1"/>
    <property type="match status" value="1"/>
</dbReference>
<dbReference type="PROSITE" id="PS51352">
    <property type="entry name" value="THIOREDOXIN_2"/>
    <property type="match status" value="1"/>
</dbReference>
<evidence type="ECO:0000313" key="3">
    <source>
        <dbReference type="EMBL" id="GGH31125.1"/>
    </source>
</evidence>
<dbReference type="AlphaFoldDB" id="A0A917I9X4"/>
<evidence type="ECO:0000259" key="2">
    <source>
        <dbReference type="PROSITE" id="PS51352"/>
    </source>
</evidence>
<dbReference type="InterPro" id="IPR006311">
    <property type="entry name" value="TAT_signal"/>
</dbReference>
<accession>A0A917I9X4</accession>
<dbReference type="PANTHER" id="PTHR42852">
    <property type="entry name" value="THIOL:DISULFIDE INTERCHANGE PROTEIN DSBE"/>
    <property type="match status" value="1"/>
</dbReference>
<dbReference type="Proteomes" id="UP000603912">
    <property type="component" value="Unassembled WGS sequence"/>
</dbReference>
<reference evidence="3" key="2">
    <citation type="submission" date="2020-09" db="EMBL/GenBank/DDBJ databases">
        <authorList>
            <person name="Sun Q."/>
            <person name="Zhou Y."/>
        </authorList>
    </citation>
    <scope>NUCLEOTIDE SEQUENCE</scope>
    <source>
        <strain evidence="3">CGMCC 1.12214</strain>
    </source>
</reference>
<protein>
    <submittedName>
        <fullName evidence="3">Thiol:disulfide interchange protein TlpA</fullName>
    </submittedName>
</protein>
<dbReference type="EMBL" id="BMES01000003">
    <property type="protein sequence ID" value="GGH31125.1"/>
    <property type="molecule type" value="Genomic_DNA"/>
</dbReference>
<keyword evidence="1" id="KW-0676">Redox-active center</keyword>
<dbReference type="InterPro" id="IPR036249">
    <property type="entry name" value="Thioredoxin-like_sf"/>
</dbReference>